<evidence type="ECO:0000256" key="1">
    <source>
        <dbReference type="SAM" id="MobiDB-lite"/>
    </source>
</evidence>
<feature type="compositionally biased region" description="Polar residues" evidence="1">
    <location>
        <begin position="1"/>
        <end position="15"/>
    </location>
</feature>
<dbReference type="AlphaFoldDB" id="A0A9D5CDJ3"/>
<dbReference type="Proteomes" id="UP001085076">
    <property type="component" value="Miscellaneous, Linkage group lg05"/>
</dbReference>
<proteinExistence type="predicted"/>
<feature type="region of interest" description="Disordered" evidence="1">
    <location>
        <begin position="1"/>
        <end position="37"/>
    </location>
</feature>
<sequence>MASPPITISSHSLFSTKHHSHHQHLERPRPDPRLPRRLKEGSMSLLLPPKSPRISTISYPAIPAILFSISSASKPSIVPAFICTKNAEFVDDLLTFQELGEHMKFSGCHVANLWPLEFYAKNGIGCCVSSCRCS</sequence>
<reference evidence="2" key="1">
    <citation type="submission" date="2021-03" db="EMBL/GenBank/DDBJ databases">
        <authorList>
            <person name="Li Z."/>
            <person name="Yang C."/>
        </authorList>
    </citation>
    <scope>NUCLEOTIDE SEQUENCE</scope>
    <source>
        <strain evidence="2">Dzin_1.0</strain>
        <tissue evidence="2">Leaf</tissue>
    </source>
</reference>
<gene>
    <name evidence="2" type="ORF">J5N97_018873</name>
</gene>
<name>A0A9D5CDJ3_9LILI</name>
<comment type="caution">
    <text evidence="2">The sequence shown here is derived from an EMBL/GenBank/DDBJ whole genome shotgun (WGS) entry which is preliminary data.</text>
</comment>
<keyword evidence="3" id="KW-1185">Reference proteome</keyword>
<feature type="compositionally biased region" description="Basic and acidic residues" evidence="1">
    <location>
        <begin position="23"/>
        <end position="37"/>
    </location>
</feature>
<evidence type="ECO:0000313" key="3">
    <source>
        <dbReference type="Proteomes" id="UP001085076"/>
    </source>
</evidence>
<organism evidence="2 3">
    <name type="scientific">Dioscorea zingiberensis</name>
    <dbReference type="NCBI Taxonomy" id="325984"/>
    <lineage>
        <taxon>Eukaryota</taxon>
        <taxon>Viridiplantae</taxon>
        <taxon>Streptophyta</taxon>
        <taxon>Embryophyta</taxon>
        <taxon>Tracheophyta</taxon>
        <taxon>Spermatophyta</taxon>
        <taxon>Magnoliopsida</taxon>
        <taxon>Liliopsida</taxon>
        <taxon>Dioscoreales</taxon>
        <taxon>Dioscoreaceae</taxon>
        <taxon>Dioscorea</taxon>
    </lineage>
</organism>
<evidence type="ECO:0000313" key="2">
    <source>
        <dbReference type="EMBL" id="KAJ0970914.1"/>
    </source>
</evidence>
<dbReference type="EMBL" id="JAGGNH010000005">
    <property type="protein sequence ID" value="KAJ0970914.1"/>
    <property type="molecule type" value="Genomic_DNA"/>
</dbReference>
<protein>
    <submittedName>
        <fullName evidence="2">Uncharacterized protein</fullName>
    </submittedName>
</protein>
<accession>A0A9D5CDJ3</accession>
<dbReference type="OrthoDB" id="10265211at2759"/>
<reference evidence="2" key="2">
    <citation type="journal article" date="2022" name="Hortic Res">
        <title>The genome of Dioscorea zingiberensis sheds light on the biosynthesis, origin and evolution of the medicinally important diosgenin saponins.</title>
        <authorList>
            <person name="Li Y."/>
            <person name="Tan C."/>
            <person name="Li Z."/>
            <person name="Guo J."/>
            <person name="Li S."/>
            <person name="Chen X."/>
            <person name="Wang C."/>
            <person name="Dai X."/>
            <person name="Yang H."/>
            <person name="Song W."/>
            <person name="Hou L."/>
            <person name="Xu J."/>
            <person name="Tong Z."/>
            <person name="Xu A."/>
            <person name="Yuan X."/>
            <person name="Wang W."/>
            <person name="Yang Q."/>
            <person name="Chen L."/>
            <person name="Sun Z."/>
            <person name="Wang K."/>
            <person name="Pan B."/>
            <person name="Chen J."/>
            <person name="Bao Y."/>
            <person name="Liu F."/>
            <person name="Qi X."/>
            <person name="Gang D.R."/>
            <person name="Wen J."/>
            <person name="Li J."/>
        </authorList>
    </citation>
    <scope>NUCLEOTIDE SEQUENCE</scope>
    <source>
        <strain evidence="2">Dzin_1.0</strain>
    </source>
</reference>